<dbReference type="SUPFAM" id="SSF46689">
    <property type="entry name" value="Homeodomain-like"/>
    <property type="match status" value="1"/>
</dbReference>
<dbReference type="Gene3D" id="3.40.50.2300">
    <property type="match status" value="1"/>
</dbReference>
<evidence type="ECO:0000256" key="5">
    <source>
        <dbReference type="ARBA" id="ARBA00023163"/>
    </source>
</evidence>
<keyword evidence="5" id="KW-0804">Transcription</keyword>
<dbReference type="InterPro" id="IPR025662">
    <property type="entry name" value="Sigma_54_int_dom_ATP-bd_1"/>
</dbReference>
<dbReference type="Pfam" id="PF25601">
    <property type="entry name" value="AAA_lid_14"/>
    <property type="match status" value="1"/>
</dbReference>
<dbReference type="GO" id="GO:0005524">
    <property type="term" value="F:ATP binding"/>
    <property type="evidence" value="ECO:0007669"/>
    <property type="project" value="UniProtKB-KW"/>
</dbReference>
<keyword evidence="4" id="KW-0238">DNA-binding</keyword>
<dbReference type="GO" id="GO:0043565">
    <property type="term" value="F:sequence-specific DNA binding"/>
    <property type="evidence" value="ECO:0007669"/>
    <property type="project" value="InterPro"/>
</dbReference>
<keyword evidence="10" id="KW-1185">Reference proteome</keyword>
<dbReference type="SMART" id="SM00382">
    <property type="entry name" value="AAA"/>
    <property type="match status" value="1"/>
</dbReference>
<dbReference type="Gene3D" id="3.40.50.300">
    <property type="entry name" value="P-loop containing nucleotide triphosphate hydrolases"/>
    <property type="match status" value="1"/>
</dbReference>
<evidence type="ECO:0000313" key="10">
    <source>
        <dbReference type="Proteomes" id="UP000593765"/>
    </source>
</evidence>
<evidence type="ECO:0000256" key="6">
    <source>
        <dbReference type="PROSITE-ProRule" id="PRU00169"/>
    </source>
</evidence>
<dbReference type="PRINTS" id="PR01590">
    <property type="entry name" value="HTHFIS"/>
</dbReference>
<dbReference type="Pfam" id="PF00158">
    <property type="entry name" value="Sigma54_activat"/>
    <property type="match status" value="1"/>
</dbReference>
<dbReference type="SMART" id="SM00448">
    <property type="entry name" value="REC"/>
    <property type="match status" value="1"/>
</dbReference>
<dbReference type="KEGG" id="hbs:IPV69_06420"/>
<feature type="domain" description="Sigma-54 factor interaction" evidence="7">
    <location>
        <begin position="144"/>
        <end position="373"/>
    </location>
</feature>
<dbReference type="InterPro" id="IPR027417">
    <property type="entry name" value="P-loop_NTPase"/>
</dbReference>
<dbReference type="PROSITE" id="PS00675">
    <property type="entry name" value="SIGMA54_INTERACT_1"/>
    <property type="match status" value="1"/>
</dbReference>
<evidence type="ECO:0000256" key="4">
    <source>
        <dbReference type="ARBA" id="ARBA00023125"/>
    </source>
</evidence>
<dbReference type="PROSITE" id="PS00676">
    <property type="entry name" value="SIGMA54_INTERACT_2"/>
    <property type="match status" value="1"/>
</dbReference>
<dbReference type="PROSITE" id="PS50045">
    <property type="entry name" value="SIGMA54_INTERACT_4"/>
    <property type="match status" value="1"/>
</dbReference>
<dbReference type="InterPro" id="IPR025944">
    <property type="entry name" value="Sigma_54_int_dom_CS"/>
</dbReference>
<dbReference type="AlphaFoldDB" id="A0A7M2WZX9"/>
<keyword evidence="2" id="KW-0067">ATP-binding</keyword>
<evidence type="ECO:0000256" key="3">
    <source>
        <dbReference type="ARBA" id="ARBA00023015"/>
    </source>
</evidence>
<dbReference type="GO" id="GO:0006355">
    <property type="term" value="P:regulation of DNA-templated transcription"/>
    <property type="evidence" value="ECO:0007669"/>
    <property type="project" value="InterPro"/>
</dbReference>
<evidence type="ECO:0000259" key="8">
    <source>
        <dbReference type="PROSITE" id="PS50110"/>
    </source>
</evidence>
<dbReference type="SUPFAM" id="SSF52172">
    <property type="entry name" value="CheY-like"/>
    <property type="match status" value="1"/>
</dbReference>
<dbReference type="Pfam" id="PF00072">
    <property type="entry name" value="Response_reg"/>
    <property type="match status" value="1"/>
</dbReference>
<dbReference type="PANTHER" id="PTHR32071">
    <property type="entry name" value="TRANSCRIPTIONAL REGULATORY PROTEIN"/>
    <property type="match status" value="1"/>
</dbReference>
<dbReference type="SUPFAM" id="SSF52540">
    <property type="entry name" value="P-loop containing nucleoside triphosphate hydrolases"/>
    <property type="match status" value="1"/>
</dbReference>
<dbReference type="Pfam" id="PF02954">
    <property type="entry name" value="HTH_8"/>
    <property type="match status" value="1"/>
</dbReference>
<keyword evidence="6" id="KW-0597">Phosphoprotein</keyword>
<keyword evidence="1" id="KW-0547">Nucleotide-binding</keyword>
<keyword evidence="3" id="KW-0805">Transcription regulation</keyword>
<gene>
    <name evidence="9" type="ORF">IPV69_06420</name>
</gene>
<evidence type="ECO:0000256" key="1">
    <source>
        <dbReference type="ARBA" id="ARBA00022741"/>
    </source>
</evidence>
<reference evidence="9 10" key="1">
    <citation type="submission" date="2020-10" db="EMBL/GenBank/DDBJ databases">
        <title>Wide distribution of Phycisphaera-like planctomycetes from WD2101 soil group in peatlands and genome analysis of the first cultivated representative.</title>
        <authorList>
            <person name="Dedysh S.N."/>
            <person name="Beletsky A.V."/>
            <person name="Ivanova A."/>
            <person name="Kulichevskaya I.S."/>
            <person name="Suzina N.E."/>
            <person name="Philippov D.A."/>
            <person name="Rakitin A.L."/>
            <person name="Mardanov A.V."/>
            <person name="Ravin N.V."/>
        </authorList>
    </citation>
    <scope>NUCLEOTIDE SEQUENCE [LARGE SCALE GENOMIC DNA]</scope>
    <source>
        <strain evidence="9 10">M1803</strain>
    </source>
</reference>
<dbReference type="InterPro" id="IPR002197">
    <property type="entry name" value="HTH_Fis"/>
</dbReference>
<feature type="domain" description="Response regulatory" evidence="8">
    <location>
        <begin position="6"/>
        <end position="119"/>
    </location>
</feature>
<name>A0A7M2WZX9_9BACT</name>
<dbReference type="PANTHER" id="PTHR32071:SF122">
    <property type="entry name" value="SIGMA FACTOR"/>
    <property type="match status" value="1"/>
</dbReference>
<dbReference type="InterPro" id="IPR009057">
    <property type="entry name" value="Homeodomain-like_sf"/>
</dbReference>
<dbReference type="Proteomes" id="UP000593765">
    <property type="component" value="Chromosome"/>
</dbReference>
<dbReference type="InterPro" id="IPR025943">
    <property type="entry name" value="Sigma_54_int_dom_ATP-bd_2"/>
</dbReference>
<protein>
    <submittedName>
        <fullName evidence="9">Sigma-54-dependent Fis family transcriptional regulator</fullName>
    </submittedName>
</protein>
<dbReference type="FunFam" id="3.40.50.300:FF:000006">
    <property type="entry name" value="DNA-binding transcriptional regulator NtrC"/>
    <property type="match status" value="1"/>
</dbReference>
<dbReference type="PROSITE" id="PS50110">
    <property type="entry name" value="RESPONSE_REGULATORY"/>
    <property type="match status" value="1"/>
</dbReference>
<dbReference type="RefSeq" id="WP_206294097.1">
    <property type="nucleotide sequence ID" value="NZ_CP063458.1"/>
</dbReference>
<dbReference type="GO" id="GO:0000160">
    <property type="term" value="P:phosphorelay signal transduction system"/>
    <property type="evidence" value="ECO:0007669"/>
    <property type="project" value="InterPro"/>
</dbReference>
<evidence type="ECO:0000313" key="9">
    <source>
        <dbReference type="EMBL" id="QOV90989.1"/>
    </source>
</evidence>
<feature type="modified residue" description="4-aspartylphosphate" evidence="6">
    <location>
        <position position="54"/>
    </location>
</feature>
<dbReference type="InterPro" id="IPR001789">
    <property type="entry name" value="Sig_transdc_resp-reg_receiver"/>
</dbReference>
<accession>A0A7M2WZX9</accession>
<dbReference type="CDD" id="cd00009">
    <property type="entry name" value="AAA"/>
    <property type="match status" value="1"/>
</dbReference>
<dbReference type="PROSITE" id="PS00688">
    <property type="entry name" value="SIGMA54_INTERACT_3"/>
    <property type="match status" value="1"/>
</dbReference>
<sequence length="464" mass="51666">MSTAGRILVVEDSDTERRAITQILKSEGFSVFAAEDAEKALSYADEGIDLVISDVRLGEVSGMDLLTLWKRRQPATQMILLTGYSSVNAAVDAMKAGAYDYLTKPINPDELVLIVRRAIETLHKENEIDDLRRRLDQRFGLERIIGQSRPMKEVFARIQRAAPVDSTVLILGESGTGKELVAQALHHNSHRKKGPFVAVNIAAVPSTLVESELFGHVRGAFTGATDRRMGRFEQADGGTLFIDEVGDFELSLQAKLLRVLETLTLTPVGGHEDLKVNVRVVAATSRDLDDMVRKGTFREDLYYRLHVVSVLLPPLRQRTDDIPILVEHFLKEIAETKHTAKHRVSPEVMRAFVNFPWPGNVRELRNALESMMVLADGEVLTEADLPDKILNGSVSKSGQVDIPDMPLEVLERLAIMQSLEKSGNNRTHAAQRLQISVRTLQRKLKEYEAQNLIPASNDDILAEA</sequence>
<evidence type="ECO:0000256" key="2">
    <source>
        <dbReference type="ARBA" id="ARBA00022840"/>
    </source>
</evidence>
<evidence type="ECO:0000259" key="7">
    <source>
        <dbReference type="PROSITE" id="PS50045"/>
    </source>
</evidence>
<proteinExistence type="predicted"/>
<dbReference type="InterPro" id="IPR011006">
    <property type="entry name" value="CheY-like_superfamily"/>
</dbReference>
<dbReference type="InterPro" id="IPR003593">
    <property type="entry name" value="AAA+_ATPase"/>
</dbReference>
<dbReference type="InterPro" id="IPR002078">
    <property type="entry name" value="Sigma_54_int"/>
</dbReference>
<dbReference type="Gene3D" id="1.10.10.60">
    <property type="entry name" value="Homeodomain-like"/>
    <property type="match status" value="1"/>
</dbReference>
<dbReference type="Gene3D" id="1.10.8.60">
    <property type="match status" value="1"/>
</dbReference>
<organism evidence="9 10">
    <name type="scientific">Humisphaera borealis</name>
    <dbReference type="NCBI Taxonomy" id="2807512"/>
    <lineage>
        <taxon>Bacteria</taxon>
        <taxon>Pseudomonadati</taxon>
        <taxon>Planctomycetota</taxon>
        <taxon>Phycisphaerae</taxon>
        <taxon>Tepidisphaerales</taxon>
        <taxon>Tepidisphaeraceae</taxon>
        <taxon>Humisphaera</taxon>
    </lineage>
</organism>
<dbReference type="InterPro" id="IPR058031">
    <property type="entry name" value="AAA_lid_NorR"/>
</dbReference>
<dbReference type="EMBL" id="CP063458">
    <property type="protein sequence ID" value="QOV90989.1"/>
    <property type="molecule type" value="Genomic_DNA"/>
</dbReference>